<reference evidence="6" key="1">
    <citation type="submission" date="2019-06" db="EMBL/GenBank/DDBJ databases">
        <authorList>
            <person name="Zheng W."/>
        </authorList>
    </citation>
    <scope>NUCLEOTIDE SEQUENCE</scope>
    <source>
        <strain evidence="6">QDHG01</strain>
    </source>
</reference>
<feature type="domain" description="RING-type" evidence="5">
    <location>
        <begin position="31"/>
        <end position="69"/>
    </location>
</feature>
<dbReference type="Proteomes" id="UP000785679">
    <property type="component" value="Unassembled WGS sequence"/>
</dbReference>
<dbReference type="Pfam" id="PF00097">
    <property type="entry name" value="zf-C3HC4"/>
    <property type="match status" value="1"/>
</dbReference>
<evidence type="ECO:0000256" key="4">
    <source>
        <dbReference type="PROSITE-ProRule" id="PRU00175"/>
    </source>
</evidence>
<keyword evidence="7" id="KW-1185">Reference proteome</keyword>
<dbReference type="PROSITE" id="PS00518">
    <property type="entry name" value="ZF_RING_1"/>
    <property type="match status" value="1"/>
</dbReference>
<dbReference type="Gene3D" id="3.30.40.10">
    <property type="entry name" value="Zinc/RING finger domain, C3HC4 (zinc finger)"/>
    <property type="match status" value="1"/>
</dbReference>
<dbReference type="PANTHER" id="PTHR15315:SF26">
    <property type="entry name" value="E3 UBIQUITIN-PROTEIN LIGASE NRDP1"/>
    <property type="match status" value="1"/>
</dbReference>
<keyword evidence="2 4" id="KW-0863">Zinc-finger</keyword>
<name>A0A8J8T4I2_HALGN</name>
<keyword evidence="1" id="KW-0479">Metal-binding</keyword>
<comment type="caution">
    <text evidence="6">The sequence shown here is derived from an EMBL/GenBank/DDBJ whole genome shotgun (WGS) entry which is preliminary data.</text>
</comment>
<dbReference type="PANTHER" id="PTHR15315">
    <property type="entry name" value="RING FINGER PROTEIN 41, 151"/>
    <property type="match status" value="1"/>
</dbReference>
<dbReference type="OrthoDB" id="3045089at2759"/>
<dbReference type="AlphaFoldDB" id="A0A8J8T4I2"/>
<dbReference type="SMART" id="SM00184">
    <property type="entry name" value="RING"/>
    <property type="match status" value="1"/>
</dbReference>
<dbReference type="GO" id="GO:0008270">
    <property type="term" value="F:zinc ion binding"/>
    <property type="evidence" value="ECO:0007669"/>
    <property type="project" value="UniProtKB-KW"/>
</dbReference>
<protein>
    <recommendedName>
        <fullName evidence="5">RING-type domain-containing protein</fullName>
    </recommendedName>
</protein>
<evidence type="ECO:0000256" key="1">
    <source>
        <dbReference type="ARBA" id="ARBA00022723"/>
    </source>
</evidence>
<evidence type="ECO:0000259" key="5">
    <source>
        <dbReference type="PROSITE" id="PS50089"/>
    </source>
</evidence>
<evidence type="ECO:0000256" key="3">
    <source>
        <dbReference type="ARBA" id="ARBA00022833"/>
    </source>
</evidence>
<proteinExistence type="predicted"/>
<organism evidence="6 7">
    <name type="scientific">Halteria grandinella</name>
    <dbReference type="NCBI Taxonomy" id="5974"/>
    <lineage>
        <taxon>Eukaryota</taxon>
        <taxon>Sar</taxon>
        <taxon>Alveolata</taxon>
        <taxon>Ciliophora</taxon>
        <taxon>Intramacronucleata</taxon>
        <taxon>Spirotrichea</taxon>
        <taxon>Stichotrichia</taxon>
        <taxon>Sporadotrichida</taxon>
        <taxon>Halteriidae</taxon>
        <taxon>Halteria</taxon>
    </lineage>
</organism>
<dbReference type="InterPro" id="IPR018957">
    <property type="entry name" value="Znf_C3HC4_RING-type"/>
</dbReference>
<dbReference type="InterPro" id="IPR001841">
    <property type="entry name" value="Znf_RING"/>
</dbReference>
<evidence type="ECO:0000256" key="2">
    <source>
        <dbReference type="ARBA" id="ARBA00022771"/>
    </source>
</evidence>
<evidence type="ECO:0000313" key="6">
    <source>
        <dbReference type="EMBL" id="TNV81919.1"/>
    </source>
</evidence>
<keyword evidence="3" id="KW-0862">Zinc</keyword>
<dbReference type="InterPro" id="IPR017907">
    <property type="entry name" value="Znf_RING_CS"/>
</dbReference>
<dbReference type="PROSITE" id="PS50089">
    <property type="entry name" value="ZF_RING_2"/>
    <property type="match status" value="1"/>
</dbReference>
<accession>A0A8J8T4I2</accession>
<evidence type="ECO:0000313" key="7">
    <source>
        <dbReference type="Proteomes" id="UP000785679"/>
    </source>
</evidence>
<gene>
    <name evidence="6" type="ORF">FGO68_gene5011</name>
</gene>
<dbReference type="SUPFAM" id="SSF57850">
    <property type="entry name" value="RING/U-box"/>
    <property type="match status" value="1"/>
</dbReference>
<dbReference type="InterPro" id="IPR013083">
    <property type="entry name" value="Znf_RING/FYVE/PHD"/>
</dbReference>
<sequence length="76" mass="8789">MNCIAVIQKSEATEQDVKRLERIDITFDQTCSICLDVAVQPYSLECEHSFCKECIKGWHQRSQECPTCRAPIKNLR</sequence>
<dbReference type="EMBL" id="RRYP01005570">
    <property type="protein sequence ID" value="TNV81919.1"/>
    <property type="molecule type" value="Genomic_DNA"/>
</dbReference>